<dbReference type="SUPFAM" id="SSF55486">
    <property type="entry name" value="Metalloproteases ('zincins'), catalytic domain"/>
    <property type="match status" value="1"/>
</dbReference>
<evidence type="ECO:0000259" key="9">
    <source>
        <dbReference type="Pfam" id="PF01431"/>
    </source>
</evidence>
<feature type="signal peptide" evidence="8">
    <location>
        <begin position="1"/>
        <end position="23"/>
    </location>
</feature>
<evidence type="ECO:0000313" key="14">
    <source>
        <dbReference type="Proteomes" id="UP000565205"/>
    </source>
</evidence>
<gene>
    <name evidence="11" type="ORF">FHR90_001018</name>
    <name evidence="12" type="ORF">HUK83_12025</name>
</gene>
<dbReference type="PROSITE" id="PS51885">
    <property type="entry name" value="NEPRILYSIN"/>
    <property type="match status" value="1"/>
</dbReference>
<dbReference type="Gene3D" id="1.10.1380.10">
    <property type="entry name" value="Neutral endopeptidase , domain2"/>
    <property type="match status" value="1"/>
</dbReference>
<dbReference type="EMBL" id="JACHXV010000003">
    <property type="protein sequence ID" value="MBB3173200.1"/>
    <property type="molecule type" value="Genomic_DNA"/>
</dbReference>
<dbReference type="CDD" id="cd08662">
    <property type="entry name" value="M13"/>
    <property type="match status" value="1"/>
</dbReference>
<dbReference type="InterPro" id="IPR024079">
    <property type="entry name" value="MetalloPept_cat_dom_sf"/>
</dbReference>
<dbReference type="Proteomes" id="UP000565205">
    <property type="component" value="Unassembled WGS sequence"/>
</dbReference>
<dbReference type="PANTHER" id="PTHR11733">
    <property type="entry name" value="ZINC METALLOPROTEASE FAMILY M13 NEPRILYSIN-RELATED"/>
    <property type="match status" value="1"/>
</dbReference>
<dbReference type="RefSeq" id="WP_176625081.1">
    <property type="nucleotide sequence ID" value="NZ_JABXXQ010000274.1"/>
</dbReference>
<feature type="domain" description="Peptidase M13 N-terminal" evidence="10">
    <location>
        <begin position="69"/>
        <end position="447"/>
    </location>
</feature>
<keyword evidence="3" id="KW-0645">Protease</keyword>
<dbReference type="InterPro" id="IPR042089">
    <property type="entry name" value="Peptidase_M13_dom_2"/>
</dbReference>
<dbReference type="GO" id="GO:0016485">
    <property type="term" value="P:protein processing"/>
    <property type="evidence" value="ECO:0007669"/>
    <property type="project" value="TreeGrafter"/>
</dbReference>
<keyword evidence="5 11" id="KW-0378">Hydrolase</keyword>
<sequence>MIPTRRAGLAALLLASCVVPALAQDKPPAPVKAAPASPAAVDDGSTIPAAPHYGEWGFDAAGMDRSVVPGNSFFDFADGTAVREMVIPADRTAWGAFPILADLSQRQVHGLLEAAAKPGADNAKLSPDMKRAAVFYAAFMDEKAVDARGIAPLAPDFARVKAATTPAQIAALFGDGMTHFGSSLFGLSIDPDAKHPERYAIGISQPGLGLPDKSFYTGANFAAKKTAYRAYVEAILKATDWPDAAASADRILAFEDKLAAANWDRKDRRDPDKTYNPVSFAELVKIAPGFDWSAYFAAAGLPKTAPIVLAEKSAIVSVAALVGKTDAQTLRDWAAFRIADAAASVLDDKLDTLRFEFRGKTLSGQQQQQPRWKRAVASVNGALGEAVGKLYVETYFPASSKAQMEVLTQNLKAAFRKRLEHNTWMSAPTREAAIRKLDSFTIQVGYPKHWRDYAGLEIKADDLYGNAERAGAFEWQYWLGHLGKPVDRDVWDMTPQTVNAYNEPLFNEVVFPAAILQAPFFDPKADPAINYGAIGGVIGHEMTHGFDDEGRKFDARGQLRDWWTKEDGKRFEALAAKLGAQFEAMTTPFPGMHINGGLTMGENIADLGGLTLALDAYHASLGGKPAPVVGGFTGDQRVFLGWAQVWREKLRDDTAKQLLVTDPHSPPYARVNGPMHNTDAWYSAFDVKPGDKLYLAPQDRVRIW</sequence>
<comment type="caution">
    <text evidence="11">The sequence shown here is derived from an EMBL/GenBank/DDBJ whole genome shotgun (WGS) entry which is preliminary data.</text>
</comment>
<keyword evidence="4" id="KW-0479">Metal-binding</keyword>
<evidence type="ECO:0000256" key="4">
    <source>
        <dbReference type="ARBA" id="ARBA00022723"/>
    </source>
</evidence>
<comment type="similarity">
    <text evidence="2">Belongs to the peptidase M13 family.</text>
</comment>
<evidence type="ECO:0000256" key="8">
    <source>
        <dbReference type="SAM" id="SignalP"/>
    </source>
</evidence>
<dbReference type="PROSITE" id="PS51257">
    <property type="entry name" value="PROKAR_LIPOPROTEIN"/>
    <property type="match status" value="1"/>
</dbReference>
<organism evidence="11 13">
    <name type="scientific">Endobacter medicaginis</name>
    <dbReference type="NCBI Taxonomy" id="1181271"/>
    <lineage>
        <taxon>Bacteria</taxon>
        <taxon>Pseudomonadati</taxon>
        <taxon>Pseudomonadota</taxon>
        <taxon>Alphaproteobacteria</taxon>
        <taxon>Acetobacterales</taxon>
        <taxon>Acetobacteraceae</taxon>
        <taxon>Endobacter</taxon>
    </lineage>
</organism>
<evidence type="ECO:0000313" key="12">
    <source>
        <dbReference type="EMBL" id="NVN31058.1"/>
    </source>
</evidence>
<keyword evidence="13" id="KW-1185">Reference proteome</keyword>
<accession>A0A839UYJ2</accession>
<feature type="domain" description="Peptidase M13 C-terminal" evidence="9">
    <location>
        <begin position="499"/>
        <end position="701"/>
    </location>
</feature>
<dbReference type="Gene3D" id="3.40.390.10">
    <property type="entry name" value="Collagenase (Catalytic Domain)"/>
    <property type="match status" value="1"/>
</dbReference>
<dbReference type="InterPro" id="IPR018497">
    <property type="entry name" value="Peptidase_M13_C"/>
</dbReference>
<evidence type="ECO:0000313" key="13">
    <source>
        <dbReference type="Proteomes" id="UP000557688"/>
    </source>
</evidence>
<evidence type="ECO:0000259" key="10">
    <source>
        <dbReference type="Pfam" id="PF05649"/>
    </source>
</evidence>
<reference evidence="11 13" key="2">
    <citation type="submission" date="2020-08" db="EMBL/GenBank/DDBJ databases">
        <title>Genomic Encyclopedia of Type Strains, Phase III (KMG-III): the genomes of soil and plant-associated and newly described type strains.</title>
        <authorList>
            <person name="Whitman W."/>
        </authorList>
    </citation>
    <scope>NUCLEOTIDE SEQUENCE [LARGE SCALE GENOMIC DNA]</scope>
    <source>
        <strain evidence="11 13">CECT 8088</strain>
    </source>
</reference>
<evidence type="ECO:0000256" key="7">
    <source>
        <dbReference type="ARBA" id="ARBA00023049"/>
    </source>
</evidence>
<keyword evidence="8" id="KW-0732">Signal</keyword>
<evidence type="ECO:0000256" key="2">
    <source>
        <dbReference type="ARBA" id="ARBA00007357"/>
    </source>
</evidence>
<protein>
    <submittedName>
        <fullName evidence="12">Peptidase M13</fullName>
    </submittedName>
    <submittedName>
        <fullName evidence="11">Putative endopeptidase</fullName>
        <ecNumber evidence="11">3.4.24.-</ecNumber>
    </submittedName>
</protein>
<name>A0A839UYJ2_9PROT</name>
<dbReference type="PANTHER" id="PTHR11733:SF167">
    <property type="entry name" value="FI17812P1-RELATED"/>
    <property type="match status" value="1"/>
</dbReference>
<dbReference type="Pfam" id="PF01431">
    <property type="entry name" value="Peptidase_M13"/>
    <property type="match status" value="1"/>
</dbReference>
<dbReference type="PRINTS" id="PR00786">
    <property type="entry name" value="NEPRILYSIN"/>
</dbReference>
<dbReference type="AlphaFoldDB" id="A0A839UYJ2"/>
<proteinExistence type="inferred from homology"/>
<dbReference type="InterPro" id="IPR008753">
    <property type="entry name" value="Peptidase_M13_N"/>
</dbReference>
<evidence type="ECO:0000256" key="5">
    <source>
        <dbReference type="ARBA" id="ARBA00022801"/>
    </source>
</evidence>
<keyword evidence="6" id="KW-0862">Zinc</keyword>
<evidence type="ECO:0000256" key="3">
    <source>
        <dbReference type="ARBA" id="ARBA00022670"/>
    </source>
</evidence>
<evidence type="ECO:0000313" key="11">
    <source>
        <dbReference type="EMBL" id="MBB3173200.1"/>
    </source>
</evidence>
<dbReference type="InterPro" id="IPR000718">
    <property type="entry name" value="Peptidase_M13"/>
</dbReference>
<feature type="chain" id="PRO_5036240745" evidence="8">
    <location>
        <begin position="24"/>
        <end position="704"/>
    </location>
</feature>
<reference evidence="12 14" key="1">
    <citation type="submission" date="2020-06" db="EMBL/GenBank/DDBJ databases">
        <title>Description of novel acetic acid bacteria.</title>
        <authorList>
            <person name="Sombolestani A."/>
        </authorList>
    </citation>
    <scope>NUCLEOTIDE SEQUENCE [LARGE SCALE GENOMIC DNA]</scope>
    <source>
        <strain evidence="12 14">LMG 26838</strain>
    </source>
</reference>
<comment type="cofactor">
    <cofactor evidence="1">
        <name>Zn(2+)</name>
        <dbReference type="ChEBI" id="CHEBI:29105"/>
    </cofactor>
</comment>
<dbReference type="GO" id="GO:0005886">
    <property type="term" value="C:plasma membrane"/>
    <property type="evidence" value="ECO:0007669"/>
    <property type="project" value="TreeGrafter"/>
</dbReference>
<dbReference type="GO" id="GO:0046872">
    <property type="term" value="F:metal ion binding"/>
    <property type="evidence" value="ECO:0007669"/>
    <property type="project" value="UniProtKB-KW"/>
</dbReference>
<dbReference type="Pfam" id="PF05649">
    <property type="entry name" value="Peptidase_M13_N"/>
    <property type="match status" value="1"/>
</dbReference>
<dbReference type="GO" id="GO:0004222">
    <property type="term" value="F:metalloendopeptidase activity"/>
    <property type="evidence" value="ECO:0007669"/>
    <property type="project" value="InterPro"/>
</dbReference>
<evidence type="ECO:0000256" key="6">
    <source>
        <dbReference type="ARBA" id="ARBA00022833"/>
    </source>
</evidence>
<keyword evidence="7" id="KW-0482">Metalloprotease</keyword>
<evidence type="ECO:0000256" key="1">
    <source>
        <dbReference type="ARBA" id="ARBA00001947"/>
    </source>
</evidence>
<dbReference type="Proteomes" id="UP000557688">
    <property type="component" value="Unassembled WGS sequence"/>
</dbReference>
<dbReference type="EC" id="3.4.24.-" evidence="11"/>
<dbReference type="EMBL" id="JABXXQ010000274">
    <property type="protein sequence ID" value="NVN31058.1"/>
    <property type="molecule type" value="Genomic_DNA"/>
</dbReference>